<proteinExistence type="predicted"/>
<reference evidence="1 2" key="1">
    <citation type="journal article" date="2014" name="Genome Biol.">
        <title>Transcriptome and methylome profiling reveals relics of genome dominance in the mesopolyploid Brassica oleracea.</title>
        <authorList>
            <person name="Parkin I.A."/>
            <person name="Koh C."/>
            <person name="Tang H."/>
            <person name="Robinson S.J."/>
            <person name="Kagale S."/>
            <person name="Clarke W.E."/>
            <person name="Town C.D."/>
            <person name="Nixon J."/>
            <person name="Krishnakumar V."/>
            <person name="Bidwell S.L."/>
            <person name="Denoeud F."/>
            <person name="Belcram H."/>
            <person name="Links M.G."/>
            <person name="Just J."/>
            <person name="Clarke C."/>
            <person name="Bender T."/>
            <person name="Huebert T."/>
            <person name="Mason A.S."/>
            <person name="Pires J.C."/>
            <person name="Barker G."/>
            <person name="Moore J."/>
            <person name="Walley P.G."/>
            <person name="Manoli S."/>
            <person name="Batley J."/>
            <person name="Edwards D."/>
            <person name="Nelson M.N."/>
            <person name="Wang X."/>
            <person name="Paterson A.H."/>
            <person name="King G."/>
            <person name="Bancroft I."/>
            <person name="Chalhoub B."/>
            <person name="Sharpe A.G."/>
        </authorList>
    </citation>
    <scope>NUCLEOTIDE SEQUENCE</scope>
    <source>
        <strain evidence="1 2">cv. TO1000</strain>
    </source>
</reference>
<dbReference type="Proteomes" id="UP000032141">
    <property type="component" value="Chromosome C3"/>
</dbReference>
<organism evidence="1 2">
    <name type="scientific">Brassica oleracea var. oleracea</name>
    <dbReference type="NCBI Taxonomy" id="109376"/>
    <lineage>
        <taxon>Eukaryota</taxon>
        <taxon>Viridiplantae</taxon>
        <taxon>Streptophyta</taxon>
        <taxon>Embryophyta</taxon>
        <taxon>Tracheophyta</taxon>
        <taxon>Spermatophyta</taxon>
        <taxon>Magnoliopsida</taxon>
        <taxon>eudicotyledons</taxon>
        <taxon>Gunneridae</taxon>
        <taxon>Pentapetalae</taxon>
        <taxon>rosids</taxon>
        <taxon>malvids</taxon>
        <taxon>Brassicales</taxon>
        <taxon>Brassicaceae</taxon>
        <taxon>Brassiceae</taxon>
        <taxon>Brassica</taxon>
    </lineage>
</organism>
<dbReference type="AlphaFoldDB" id="A0A0D3BGX6"/>
<name>A0A0D3BGX6_BRAOL</name>
<protein>
    <submittedName>
        <fullName evidence="1">Uncharacterized protein</fullName>
    </submittedName>
</protein>
<sequence length="80" mass="9378">MYPPKERKAQQEIISDGRIIYQSDGNSETVDHEEAQDQPKSVATTIFQFRSSQDIYDFWSIQGLWPSLPCFDKLLIFMFD</sequence>
<dbReference type="Gramene" id="Bo3g123500.1">
    <property type="protein sequence ID" value="Bo3g123500.1"/>
    <property type="gene ID" value="Bo3g123500"/>
</dbReference>
<dbReference type="EnsemblPlants" id="Bo3g123500.1">
    <property type="protein sequence ID" value="Bo3g123500.1"/>
    <property type="gene ID" value="Bo3g123500"/>
</dbReference>
<evidence type="ECO:0000313" key="1">
    <source>
        <dbReference type="EnsemblPlants" id="Bo3g123500.1"/>
    </source>
</evidence>
<evidence type="ECO:0000313" key="2">
    <source>
        <dbReference type="Proteomes" id="UP000032141"/>
    </source>
</evidence>
<dbReference type="HOGENOM" id="CLU_2593067_0_0_1"/>
<keyword evidence="2" id="KW-1185">Reference proteome</keyword>
<accession>A0A0D3BGX6</accession>
<reference evidence="1" key="2">
    <citation type="submission" date="2015-03" db="UniProtKB">
        <authorList>
            <consortium name="EnsemblPlants"/>
        </authorList>
    </citation>
    <scope>IDENTIFICATION</scope>
</reference>